<dbReference type="Pfam" id="PF00069">
    <property type="entry name" value="Pkinase"/>
    <property type="match status" value="1"/>
</dbReference>
<dbReference type="InterPro" id="IPR000719">
    <property type="entry name" value="Prot_kinase_dom"/>
</dbReference>
<organism evidence="7 8">
    <name type="scientific">Trichuris muris</name>
    <name type="common">Mouse whipworm</name>
    <dbReference type="NCBI Taxonomy" id="70415"/>
    <lineage>
        <taxon>Eukaryota</taxon>
        <taxon>Metazoa</taxon>
        <taxon>Ecdysozoa</taxon>
        <taxon>Nematoda</taxon>
        <taxon>Enoplea</taxon>
        <taxon>Dorylaimia</taxon>
        <taxon>Trichinellida</taxon>
        <taxon>Trichuridae</taxon>
        <taxon>Trichuris</taxon>
    </lineage>
</organism>
<feature type="domain" description="Protein kinase" evidence="6">
    <location>
        <begin position="22"/>
        <end position="288"/>
    </location>
</feature>
<evidence type="ECO:0000313" key="7">
    <source>
        <dbReference type="Proteomes" id="UP000046395"/>
    </source>
</evidence>
<proteinExistence type="inferred from homology"/>
<dbReference type="PROSITE" id="PS00108">
    <property type="entry name" value="PROTEIN_KINASE_ST"/>
    <property type="match status" value="1"/>
</dbReference>
<dbReference type="InterPro" id="IPR050235">
    <property type="entry name" value="CK1_Ser-Thr_kinase"/>
</dbReference>
<keyword evidence="5" id="KW-0808">Transferase</keyword>
<feature type="binding site" evidence="4">
    <location>
        <position position="51"/>
    </location>
    <ligand>
        <name>ATP</name>
        <dbReference type="ChEBI" id="CHEBI:30616"/>
    </ligand>
</feature>
<dbReference type="PANTHER" id="PTHR11909">
    <property type="entry name" value="CASEIN KINASE-RELATED"/>
    <property type="match status" value="1"/>
</dbReference>
<keyword evidence="2 4" id="KW-0547">Nucleotide-binding</keyword>
<evidence type="ECO:0000259" key="6">
    <source>
        <dbReference type="PROSITE" id="PS50011"/>
    </source>
</evidence>
<name>A0A5S6R2H1_TRIMR</name>
<dbReference type="PROSITE" id="PS00107">
    <property type="entry name" value="PROTEIN_KINASE_ATP"/>
    <property type="match status" value="1"/>
</dbReference>
<keyword evidence="5" id="KW-0723">Serine/threonine-protein kinase</keyword>
<dbReference type="PROSITE" id="PS50011">
    <property type="entry name" value="PROTEIN_KINASE_DOM"/>
    <property type="match status" value="1"/>
</dbReference>
<dbReference type="InterPro" id="IPR017441">
    <property type="entry name" value="Protein_kinase_ATP_BS"/>
</dbReference>
<dbReference type="SUPFAM" id="SSF56112">
    <property type="entry name" value="Protein kinase-like (PK-like)"/>
    <property type="match status" value="1"/>
</dbReference>
<dbReference type="Proteomes" id="UP000046395">
    <property type="component" value="Unassembled WGS sequence"/>
</dbReference>
<dbReference type="Gene3D" id="1.10.510.10">
    <property type="entry name" value="Transferase(Phosphotransferase) domain 1"/>
    <property type="match status" value="1"/>
</dbReference>
<accession>A0A5S6R2H1</accession>
<dbReference type="InterPro" id="IPR008271">
    <property type="entry name" value="Ser/Thr_kinase_AS"/>
</dbReference>
<evidence type="ECO:0000256" key="3">
    <source>
        <dbReference type="ARBA" id="ARBA00022840"/>
    </source>
</evidence>
<keyword evidence="7" id="KW-1185">Reference proteome</keyword>
<dbReference type="SMART" id="SM00220">
    <property type="entry name" value="S_TKc"/>
    <property type="match status" value="1"/>
</dbReference>
<keyword evidence="3 4" id="KW-0067">ATP-binding</keyword>
<dbReference type="STRING" id="70415.A0A5S6R2H1"/>
<dbReference type="GO" id="GO:0004674">
    <property type="term" value="F:protein serine/threonine kinase activity"/>
    <property type="evidence" value="ECO:0007669"/>
    <property type="project" value="UniProtKB-KW"/>
</dbReference>
<reference evidence="8" key="1">
    <citation type="submission" date="2019-12" db="UniProtKB">
        <authorList>
            <consortium name="WormBaseParasite"/>
        </authorList>
    </citation>
    <scope>IDENTIFICATION</scope>
</reference>
<evidence type="ECO:0000313" key="8">
    <source>
        <dbReference type="WBParaSite" id="TMUE_3000013618.1"/>
    </source>
</evidence>
<sequence length="323" mass="37460">MGPKNAREKNYLELQTLADDRWFIMAKLGQGGYGQVFKAYEIKKKRYVAMKVEKASDARSHIDLEVEVLQKYMGTRSRHCPELYSSGQWKGFSYYTFQLLGVNLSTLRKACPGSSFTASTVHRVAIQCIEAIRDLHSACYIHRDIKTSNFMIGYGTKAMMRCIYLIDFGLARRYINEDGKHYEEKGMATFRGTLRYASIATHELQHQGRRDDFWSLLYVIIEMIKGSLPWAKMSSRNEVYRCKMENSPEKLAADMPNGIRDMVLYLDTVSFADEPNYTFMIDLFKGMMQIEGVKEDDDYDWEKSRDQLSKLKHTSFDAKKKTV</sequence>
<evidence type="ECO:0000256" key="2">
    <source>
        <dbReference type="ARBA" id="ARBA00022741"/>
    </source>
</evidence>
<comment type="similarity">
    <text evidence="5">Belongs to the protein kinase superfamily.</text>
</comment>
<evidence type="ECO:0000256" key="1">
    <source>
        <dbReference type="ARBA" id="ARBA00012513"/>
    </source>
</evidence>
<keyword evidence="5" id="KW-0418">Kinase</keyword>
<dbReference type="EC" id="2.7.11.1" evidence="1"/>
<dbReference type="AlphaFoldDB" id="A0A5S6R2H1"/>
<dbReference type="InterPro" id="IPR011009">
    <property type="entry name" value="Kinase-like_dom_sf"/>
</dbReference>
<evidence type="ECO:0000256" key="5">
    <source>
        <dbReference type="RuleBase" id="RU000304"/>
    </source>
</evidence>
<dbReference type="WBParaSite" id="TMUE_3000013618.1">
    <property type="protein sequence ID" value="TMUE_3000013618.1"/>
    <property type="gene ID" value="WBGene00288852"/>
</dbReference>
<evidence type="ECO:0000256" key="4">
    <source>
        <dbReference type="PROSITE-ProRule" id="PRU10141"/>
    </source>
</evidence>
<dbReference type="GO" id="GO:0005524">
    <property type="term" value="F:ATP binding"/>
    <property type="evidence" value="ECO:0007669"/>
    <property type="project" value="UniProtKB-UniRule"/>
</dbReference>
<protein>
    <recommendedName>
        <fullName evidence="1">non-specific serine/threonine protein kinase</fullName>
        <ecNumber evidence="1">2.7.11.1</ecNumber>
    </recommendedName>
</protein>